<name>A8AKA6_CITK8</name>
<protein>
    <submittedName>
        <fullName evidence="1">Uncharacterized protein</fullName>
    </submittedName>
</protein>
<dbReference type="KEGG" id="cko:CKO_02813"/>
<dbReference type="HOGENOM" id="CLU_3078164_0_0_6"/>
<dbReference type="STRING" id="290338.CKO_02813"/>
<proteinExistence type="predicted"/>
<keyword evidence="2" id="KW-1185">Reference proteome</keyword>
<dbReference type="Proteomes" id="UP000008148">
    <property type="component" value="Chromosome"/>
</dbReference>
<organism evidence="1 2">
    <name type="scientific">Citrobacter koseri (strain ATCC BAA-895 / CDC 4225-83 / SGSC4696)</name>
    <dbReference type="NCBI Taxonomy" id="290338"/>
    <lineage>
        <taxon>Bacteria</taxon>
        <taxon>Pseudomonadati</taxon>
        <taxon>Pseudomonadota</taxon>
        <taxon>Gammaproteobacteria</taxon>
        <taxon>Enterobacterales</taxon>
        <taxon>Enterobacteriaceae</taxon>
        <taxon>Citrobacter</taxon>
    </lineage>
</organism>
<dbReference type="EMBL" id="CP000822">
    <property type="protein sequence ID" value="ABV13919.1"/>
    <property type="molecule type" value="Genomic_DNA"/>
</dbReference>
<sequence length="52" mass="5697">MVSVEMYLALSCRLDQALAPPSGNPCLMALRLSGLPRQQPPANYCDFVTFIP</sequence>
<accession>A8AKA6</accession>
<dbReference type="AlphaFoldDB" id="A8AKA6"/>
<evidence type="ECO:0000313" key="2">
    <source>
        <dbReference type="Proteomes" id="UP000008148"/>
    </source>
</evidence>
<reference evidence="1 2" key="1">
    <citation type="submission" date="2007-08" db="EMBL/GenBank/DDBJ databases">
        <authorList>
            <consortium name="The Citrobacter koseri Genome Sequencing Project"/>
            <person name="McClelland M."/>
            <person name="Sanderson E.K."/>
            <person name="Porwollik S."/>
            <person name="Spieth J."/>
            <person name="Clifton W.S."/>
            <person name="Latreille P."/>
            <person name="Courtney L."/>
            <person name="Wang C."/>
            <person name="Pepin K."/>
            <person name="Bhonagiri V."/>
            <person name="Nash W."/>
            <person name="Johnson M."/>
            <person name="Thiruvilangam P."/>
            <person name="Wilson R."/>
        </authorList>
    </citation>
    <scope>NUCLEOTIDE SEQUENCE [LARGE SCALE GENOMIC DNA]</scope>
    <source>
        <strain evidence="2">ATCC BAA-895 / CDC 4225-83 / SGSC4696</strain>
    </source>
</reference>
<evidence type="ECO:0000313" key="1">
    <source>
        <dbReference type="EMBL" id="ABV13919.1"/>
    </source>
</evidence>
<gene>
    <name evidence="1" type="ordered locus">CKO_02813</name>
</gene>